<dbReference type="InterPro" id="IPR018647">
    <property type="entry name" value="SLFN_3-like_DNA/RNA_helicase"/>
</dbReference>
<organism evidence="2 3">
    <name type="scientific">Rhodanobacter ginsenosidimutans</name>
    <dbReference type="NCBI Taxonomy" id="490571"/>
    <lineage>
        <taxon>Bacteria</taxon>
        <taxon>Pseudomonadati</taxon>
        <taxon>Pseudomonadota</taxon>
        <taxon>Gammaproteobacteria</taxon>
        <taxon>Lysobacterales</taxon>
        <taxon>Rhodanobacteraceae</taxon>
        <taxon>Rhodanobacter</taxon>
    </lineage>
</organism>
<protein>
    <submittedName>
        <fullName evidence="2">DNA/RNA helicase domain-containing protein</fullName>
    </submittedName>
</protein>
<keyword evidence="3" id="KW-1185">Reference proteome</keyword>
<accession>A0ABW0JWP1</accession>
<keyword evidence="2" id="KW-0347">Helicase</keyword>
<dbReference type="Pfam" id="PF09848">
    <property type="entry name" value="SLFN-g3_helicase"/>
    <property type="match status" value="1"/>
</dbReference>
<reference evidence="3" key="1">
    <citation type="journal article" date="2019" name="Int. J. Syst. Evol. Microbiol.">
        <title>The Global Catalogue of Microorganisms (GCM) 10K type strain sequencing project: providing services to taxonomists for standard genome sequencing and annotation.</title>
        <authorList>
            <consortium name="The Broad Institute Genomics Platform"/>
            <consortium name="The Broad Institute Genome Sequencing Center for Infectious Disease"/>
            <person name="Wu L."/>
            <person name="Ma J."/>
        </authorList>
    </citation>
    <scope>NUCLEOTIDE SEQUENCE [LARGE SCALE GENOMIC DNA]</scope>
    <source>
        <strain evidence="3">KACC 12822</strain>
    </source>
</reference>
<sequence length="85" mass="9748">MVWDGDLRLSADQWDHFSFKGKRWEHARSAARQRYLLNAYRVLLTRARQGMVIVVPEGSSEDPSRKPGYYDPAFGLLASLGIPRL</sequence>
<proteinExistence type="predicted"/>
<keyword evidence="2" id="KW-0378">Hydrolase</keyword>
<keyword evidence="2" id="KW-0067">ATP-binding</keyword>
<evidence type="ECO:0000259" key="1">
    <source>
        <dbReference type="Pfam" id="PF09848"/>
    </source>
</evidence>
<feature type="domain" description="Schlafen group 3-like DNA/RNA helicase" evidence="1">
    <location>
        <begin position="3"/>
        <end position="56"/>
    </location>
</feature>
<dbReference type="Proteomes" id="UP001596018">
    <property type="component" value="Unassembled WGS sequence"/>
</dbReference>
<evidence type="ECO:0000313" key="2">
    <source>
        <dbReference type="EMBL" id="MFC5439836.1"/>
    </source>
</evidence>
<dbReference type="EMBL" id="JBHSMM010000001">
    <property type="protein sequence ID" value="MFC5439836.1"/>
    <property type="molecule type" value="Genomic_DNA"/>
</dbReference>
<comment type="caution">
    <text evidence="2">The sequence shown here is derived from an EMBL/GenBank/DDBJ whole genome shotgun (WGS) entry which is preliminary data.</text>
</comment>
<evidence type="ECO:0000313" key="3">
    <source>
        <dbReference type="Proteomes" id="UP001596018"/>
    </source>
</evidence>
<dbReference type="RefSeq" id="WP_377339450.1">
    <property type="nucleotide sequence ID" value="NZ_JALBWS010000014.1"/>
</dbReference>
<name>A0ABW0JWP1_9GAMM</name>
<keyword evidence="2" id="KW-0547">Nucleotide-binding</keyword>
<gene>
    <name evidence="2" type="ORF">ACFPK0_07420</name>
</gene>
<dbReference type="GO" id="GO:0004386">
    <property type="term" value="F:helicase activity"/>
    <property type="evidence" value="ECO:0007669"/>
    <property type="project" value="UniProtKB-KW"/>
</dbReference>